<dbReference type="InterPro" id="IPR001254">
    <property type="entry name" value="Trypsin_dom"/>
</dbReference>
<dbReference type="InterPro" id="IPR018114">
    <property type="entry name" value="TRYPSIN_HIS"/>
</dbReference>
<dbReference type="SMART" id="SM00020">
    <property type="entry name" value="Tryp_SPc"/>
    <property type="match status" value="1"/>
</dbReference>
<dbReference type="RefSeq" id="WP_231330408.1">
    <property type="nucleotide sequence ID" value="NZ_CP059572.1"/>
</dbReference>
<feature type="chain" id="PRO_5045620157" evidence="4">
    <location>
        <begin position="32"/>
        <end position="308"/>
    </location>
</feature>
<evidence type="ECO:0000259" key="5">
    <source>
        <dbReference type="PROSITE" id="PS50240"/>
    </source>
</evidence>
<proteinExistence type="inferred from homology"/>
<evidence type="ECO:0000256" key="4">
    <source>
        <dbReference type="SAM" id="SignalP"/>
    </source>
</evidence>
<feature type="domain" description="Peptidase S1" evidence="5">
    <location>
        <begin position="32"/>
        <end position="244"/>
    </location>
</feature>
<evidence type="ECO:0000313" key="7">
    <source>
        <dbReference type="Proteomes" id="UP001049518"/>
    </source>
</evidence>
<evidence type="ECO:0000313" key="6">
    <source>
        <dbReference type="EMBL" id="QXJ24539.1"/>
    </source>
</evidence>
<comment type="similarity">
    <text evidence="1">Belongs to the peptidase S1 family.</text>
</comment>
<dbReference type="InterPro" id="IPR009003">
    <property type="entry name" value="Peptidase_S1_PA"/>
</dbReference>
<feature type="signal peptide" evidence="4">
    <location>
        <begin position="1"/>
        <end position="31"/>
    </location>
</feature>
<keyword evidence="7" id="KW-1185">Reference proteome</keyword>
<reference evidence="6" key="1">
    <citation type="submission" date="2020-07" db="EMBL/GenBank/DDBJ databases">
        <authorList>
            <person name="Tarantini F.S."/>
            <person name="Hong K.W."/>
            <person name="Chan K.G."/>
        </authorList>
    </citation>
    <scope>NUCLEOTIDE SEQUENCE</scope>
    <source>
        <strain evidence="6">32-07</strain>
    </source>
</reference>
<feature type="region of interest" description="Disordered" evidence="3">
    <location>
        <begin position="243"/>
        <end position="308"/>
    </location>
</feature>
<feature type="compositionally biased region" description="Gly residues" evidence="3">
    <location>
        <begin position="280"/>
        <end position="294"/>
    </location>
</feature>
<dbReference type="PANTHER" id="PTHR24276">
    <property type="entry name" value="POLYSERASE-RELATED"/>
    <property type="match status" value="1"/>
</dbReference>
<dbReference type="PROSITE" id="PS50240">
    <property type="entry name" value="TRYPSIN_DOM"/>
    <property type="match status" value="1"/>
</dbReference>
<dbReference type="InterPro" id="IPR043504">
    <property type="entry name" value="Peptidase_S1_PA_chymotrypsin"/>
</dbReference>
<dbReference type="PANTHER" id="PTHR24276:SF98">
    <property type="entry name" value="FI18310P1-RELATED"/>
    <property type="match status" value="1"/>
</dbReference>
<protein>
    <submittedName>
        <fullName evidence="6">Trypsin-like serine protease</fullName>
    </submittedName>
</protein>
<keyword evidence="4" id="KW-0732">Signal</keyword>
<sequence>MKIRKSWKTIAVALPAATLAAGALTASPASAITGGVPSSHVQGAVQIYQNGHYICGGALVAQNYILTAAHCLYEDDLPLPVNEFTVYVGDHRLGQGERHGIAGFVRHNVGTGSRPKYADIALARLTENVSQTNQIIERRAQVPPINANVALHGFGHLGDMKIATMRVNSTGNNGGTIGDVKDGLELKETTATSGRPDGGDSGSPVIYGGRLVAIHAEWEDDPGQEAAWAVEVPFHATWISDTLAGPPVVPDSGQAIGESGRDDPSPGGIGESGQADPAPGGVGESGQAGPGTGIGTSEQAPLSPGHAR</sequence>
<accession>A0ABX8R0E2</accession>
<dbReference type="PRINTS" id="PR00722">
    <property type="entry name" value="CHYMOTRYPSIN"/>
</dbReference>
<dbReference type="InterPro" id="IPR050430">
    <property type="entry name" value="Peptidase_S1"/>
</dbReference>
<dbReference type="PROSITE" id="PS00134">
    <property type="entry name" value="TRYPSIN_HIS"/>
    <property type="match status" value="1"/>
</dbReference>
<organism evidence="6 7">
    <name type="scientific">Actinomadura graeca</name>
    <dbReference type="NCBI Taxonomy" id="2750812"/>
    <lineage>
        <taxon>Bacteria</taxon>
        <taxon>Bacillati</taxon>
        <taxon>Actinomycetota</taxon>
        <taxon>Actinomycetes</taxon>
        <taxon>Streptosporangiales</taxon>
        <taxon>Thermomonosporaceae</taxon>
        <taxon>Actinomadura</taxon>
    </lineage>
</organism>
<dbReference type="InterPro" id="IPR001314">
    <property type="entry name" value="Peptidase_S1A"/>
</dbReference>
<dbReference type="EMBL" id="CP059572">
    <property type="protein sequence ID" value="QXJ24539.1"/>
    <property type="molecule type" value="Genomic_DNA"/>
</dbReference>
<dbReference type="Proteomes" id="UP001049518">
    <property type="component" value="Chromosome"/>
</dbReference>
<dbReference type="Pfam" id="PF00089">
    <property type="entry name" value="Trypsin"/>
    <property type="match status" value="1"/>
</dbReference>
<evidence type="ECO:0000256" key="2">
    <source>
        <dbReference type="ARBA" id="ARBA00023157"/>
    </source>
</evidence>
<name>A0ABX8R0E2_9ACTN</name>
<evidence type="ECO:0000256" key="3">
    <source>
        <dbReference type="SAM" id="MobiDB-lite"/>
    </source>
</evidence>
<keyword evidence="2" id="KW-1015">Disulfide bond</keyword>
<dbReference type="SUPFAM" id="SSF50494">
    <property type="entry name" value="Trypsin-like serine proteases"/>
    <property type="match status" value="1"/>
</dbReference>
<gene>
    <name evidence="6" type="ORF">AGRA3207_005880</name>
</gene>
<evidence type="ECO:0000256" key="1">
    <source>
        <dbReference type="ARBA" id="ARBA00007664"/>
    </source>
</evidence>
<dbReference type="Gene3D" id="2.40.10.10">
    <property type="entry name" value="Trypsin-like serine proteases"/>
    <property type="match status" value="1"/>
</dbReference>